<name>A0A848MAB5_PAELE</name>
<dbReference type="AlphaFoldDB" id="A0A848MAB5"/>
<dbReference type="Gene3D" id="3.10.450.40">
    <property type="match status" value="2"/>
</dbReference>
<proteinExistence type="predicted"/>
<dbReference type="Proteomes" id="UP000565468">
    <property type="component" value="Unassembled WGS sequence"/>
</dbReference>
<sequence length="172" mass="19490">MKKNTKRILLTISCILLALLAVQIYYSDVMSGIWDEERAAVQTARQHGGLGKVQKTYHSVWDKDSIYWVAAGQDGEGQDIMVWIKFTEDGKPAGEQAVHAERISDGTSEQQIMSLIDRDLPGAEILRLLPGMYDGEYVWQLHYKNEKGTHYRFFRFQDGAPIGEDITLPNQG</sequence>
<dbReference type="InterPro" id="IPR046350">
    <property type="entry name" value="Cystatin_sf"/>
</dbReference>
<comment type="caution">
    <text evidence="2">The sequence shown here is derived from an EMBL/GenBank/DDBJ whole genome shotgun (WGS) entry which is preliminary data.</text>
</comment>
<evidence type="ECO:0000259" key="1">
    <source>
        <dbReference type="Pfam" id="PF17881"/>
    </source>
</evidence>
<dbReference type="InterPro" id="IPR041401">
    <property type="entry name" value="TseB-like_dom"/>
</dbReference>
<feature type="domain" description="Cell wall elongation regulator TseB-like" evidence="1">
    <location>
        <begin position="39"/>
        <end position="84"/>
    </location>
</feature>
<evidence type="ECO:0000313" key="2">
    <source>
        <dbReference type="EMBL" id="NMO98007.1"/>
    </source>
</evidence>
<accession>A0A848MAB5</accession>
<evidence type="ECO:0000313" key="3">
    <source>
        <dbReference type="Proteomes" id="UP000565468"/>
    </source>
</evidence>
<reference evidence="2 3" key="1">
    <citation type="submission" date="2020-04" db="EMBL/GenBank/DDBJ databases">
        <title>Paenibacillus algicola sp. nov., a novel marine bacterium producing alginate lyase.</title>
        <authorList>
            <person name="Huang H."/>
        </authorList>
    </citation>
    <scope>NUCLEOTIDE SEQUENCE [LARGE SCALE GENOMIC DNA]</scope>
    <source>
        <strain evidence="2 3">L7-75</strain>
    </source>
</reference>
<dbReference type="Pfam" id="PF17881">
    <property type="entry name" value="TseB"/>
    <property type="match status" value="1"/>
</dbReference>
<keyword evidence="3" id="KW-1185">Reference proteome</keyword>
<dbReference type="EMBL" id="JABBPN010000027">
    <property type="protein sequence ID" value="NMO98007.1"/>
    <property type="molecule type" value="Genomic_DNA"/>
</dbReference>
<dbReference type="SUPFAM" id="SSF54403">
    <property type="entry name" value="Cystatin/monellin"/>
    <property type="match status" value="2"/>
</dbReference>
<gene>
    <name evidence="2" type="ORF">HII30_19840</name>
</gene>
<protein>
    <submittedName>
        <fullName evidence="2">DUF5590 domain-containing protein</fullName>
    </submittedName>
</protein>
<dbReference type="RefSeq" id="WP_169506778.1">
    <property type="nucleotide sequence ID" value="NZ_JABBPN010000027.1"/>
</dbReference>
<organism evidence="2 3">
    <name type="scientific">Paenibacillus lemnae</name>
    <dbReference type="NCBI Taxonomy" id="1330551"/>
    <lineage>
        <taxon>Bacteria</taxon>
        <taxon>Bacillati</taxon>
        <taxon>Bacillota</taxon>
        <taxon>Bacilli</taxon>
        <taxon>Bacillales</taxon>
        <taxon>Paenibacillaceae</taxon>
        <taxon>Paenibacillus</taxon>
    </lineage>
</organism>